<evidence type="ECO:0000313" key="3">
    <source>
        <dbReference type="EMBL" id="TDB01453.1"/>
    </source>
</evidence>
<protein>
    <submittedName>
        <fullName evidence="3">FAD-binding oxidoreductase</fullName>
    </submittedName>
</protein>
<dbReference type="PANTHER" id="PTHR13847:SF289">
    <property type="entry name" value="GLYCINE OXIDASE"/>
    <property type="match status" value="1"/>
</dbReference>
<feature type="domain" description="FAD dependent oxidoreductase" evidence="2">
    <location>
        <begin position="23"/>
        <end position="412"/>
    </location>
</feature>
<name>A0ABY2D4R2_9GAMM</name>
<sequence length="458" mass="49100">MSQSQHSKTSSDTRFCSGDSEADILIVGAGVIGAACALELSRRGLKVLVLDRDEPGMGASYGNAGHMATEQVFPIADASLLKRIPGMLIDPRGPLRLDWRYLPKSAPWLVRLLWNLRPAPYQHSTAGLQALNAASLPAWRELLSSIGQSALLRDEGSLLVHERSETTGELAAVAARMQGQGVPVEPLSREEVRRRAPSLTEAVKGGLFFPDTGHVTDPHRLVQALMAAAESAGARFARAEVSSGEAQADGVRLETSRGALTVPRVLVSGGAYSAPLVSALTGTSVPLDTERGYHLMLPRETERLPLAVTSLERRFIMTPMDEGLRLAGTVEFAGLERPARMQRARRLLELAQGLFEQPLSDTDATPWMGFRPSLPDSLPVIDRAGPEGRVLLAFGHHHLGLTQAAITARLVASFVADESFASPTSSALADSAFTDSVSRAVRDTALPSLAPYRLGRFA</sequence>
<comment type="caution">
    <text evidence="3">The sequence shown here is derived from an EMBL/GenBank/DDBJ whole genome shotgun (WGS) entry which is preliminary data.</text>
</comment>
<dbReference type="SUPFAM" id="SSF51905">
    <property type="entry name" value="FAD/NAD(P)-binding domain"/>
    <property type="match status" value="1"/>
</dbReference>
<dbReference type="PANTHER" id="PTHR13847">
    <property type="entry name" value="SARCOSINE DEHYDROGENASE-RELATED"/>
    <property type="match status" value="1"/>
</dbReference>
<dbReference type="RefSeq" id="WP_132044495.1">
    <property type="nucleotide sequence ID" value="NZ_SLTR01000018.1"/>
</dbReference>
<gene>
    <name evidence="3" type="ORF">E0702_12850</name>
</gene>
<accession>A0ABY2D4R2</accession>
<organism evidence="3 4">
    <name type="scientific">Halomonas marinisediminis</name>
    <dbReference type="NCBI Taxonomy" id="2546095"/>
    <lineage>
        <taxon>Bacteria</taxon>
        <taxon>Pseudomonadati</taxon>
        <taxon>Pseudomonadota</taxon>
        <taxon>Gammaproteobacteria</taxon>
        <taxon>Oceanospirillales</taxon>
        <taxon>Halomonadaceae</taxon>
        <taxon>Halomonas</taxon>
    </lineage>
</organism>
<evidence type="ECO:0000313" key="4">
    <source>
        <dbReference type="Proteomes" id="UP000294823"/>
    </source>
</evidence>
<keyword evidence="4" id="KW-1185">Reference proteome</keyword>
<dbReference type="EMBL" id="SLTR01000018">
    <property type="protein sequence ID" value="TDB01453.1"/>
    <property type="molecule type" value="Genomic_DNA"/>
</dbReference>
<evidence type="ECO:0000259" key="2">
    <source>
        <dbReference type="Pfam" id="PF01266"/>
    </source>
</evidence>
<keyword evidence="1" id="KW-0560">Oxidoreductase</keyword>
<reference evidence="3 4" key="1">
    <citation type="submission" date="2019-03" db="EMBL/GenBank/DDBJ databases">
        <title>Halomonas marinisediminis sp. nov., a moderately halophilic bacterium isolated from the Bohai Gulf.</title>
        <authorList>
            <person name="Ji X."/>
        </authorList>
    </citation>
    <scope>NUCLEOTIDE SEQUENCE [LARGE SCALE GENOMIC DNA]</scope>
    <source>
        <strain evidence="3 4">204</strain>
    </source>
</reference>
<dbReference type="InterPro" id="IPR036188">
    <property type="entry name" value="FAD/NAD-bd_sf"/>
</dbReference>
<dbReference type="Proteomes" id="UP000294823">
    <property type="component" value="Unassembled WGS sequence"/>
</dbReference>
<dbReference type="Gene3D" id="3.30.9.10">
    <property type="entry name" value="D-Amino Acid Oxidase, subunit A, domain 2"/>
    <property type="match status" value="1"/>
</dbReference>
<dbReference type="Gene3D" id="3.50.50.60">
    <property type="entry name" value="FAD/NAD(P)-binding domain"/>
    <property type="match status" value="2"/>
</dbReference>
<proteinExistence type="predicted"/>
<evidence type="ECO:0000256" key="1">
    <source>
        <dbReference type="ARBA" id="ARBA00023002"/>
    </source>
</evidence>
<dbReference type="Pfam" id="PF01266">
    <property type="entry name" value="DAO"/>
    <property type="match status" value="1"/>
</dbReference>
<dbReference type="InterPro" id="IPR006076">
    <property type="entry name" value="FAD-dep_OxRdtase"/>
</dbReference>